<dbReference type="PANTHER" id="PTHR47966">
    <property type="entry name" value="BETA-SITE APP-CLEAVING ENZYME, ISOFORM A-RELATED"/>
    <property type="match status" value="1"/>
</dbReference>
<dbReference type="PANTHER" id="PTHR47966:SF1">
    <property type="entry name" value="ASPARTYL PROTEINASE"/>
    <property type="match status" value="1"/>
</dbReference>
<dbReference type="GO" id="GO:0004190">
    <property type="term" value="F:aspartic-type endopeptidase activity"/>
    <property type="evidence" value="ECO:0007669"/>
    <property type="project" value="UniProtKB-KW"/>
</dbReference>
<proteinExistence type="inferred from homology"/>
<dbReference type="PROSITE" id="PS51767">
    <property type="entry name" value="PEPTIDASE_A1"/>
    <property type="match status" value="1"/>
</dbReference>
<dbReference type="AlphaFoldDB" id="A0A2V1DXT6"/>
<dbReference type="InterPro" id="IPR001461">
    <property type="entry name" value="Aspartic_peptidase_A1"/>
</dbReference>
<keyword evidence="8" id="KW-1185">Reference proteome</keyword>
<dbReference type="SUPFAM" id="SSF50630">
    <property type="entry name" value="Acid proteases"/>
    <property type="match status" value="1"/>
</dbReference>
<dbReference type="InterPro" id="IPR021109">
    <property type="entry name" value="Peptidase_aspartic_dom_sf"/>
</dbReference>
<evidence type="ECO:0000256" key="4">
    <source>
        <dbReference type="ARBA" id="ARBA00022801"/>
    </source>
</evidence>
<dbReference type="FunFam" id="2.40.70.10:FF:000092">
    <property type="entry name" value="Aspartic endopeptidase (AP1)"/>
    <property type="match status" value="1"/>
</dbReference>
<evidence type="ECO:0000256" key="1">
    <source>
        <dbReference type="ARBA" id="ARBA00007447"/>
    </source>
</evidence>
<reference evidence="7 8" key="1">
    <citation type="journal article" date="2018" name="Sci. Rep.">
        <title>Comparative genomics provides insights into the lifestyle and reveals functional heterogeneity of dark septate endophytic fungi.</title>
        <authorList>
            <person name="Knapp D.G."/>
            <person name="Nemeth J.B."/>
            <person name="Barry K."/>
            <person name="Hainaut M."/>
            <person name="Henrissat B."/>
            <person name="Johnson J."/>
            <person name="Kuo A."/>
            <person name="Lim J.H.P."/>
            <person name="Lipzen A."/>
            <person name="Nolan M."/>
            <person name="Ohm R.A."/>
            <person name="Tamas L."/>
            <person name="Grigoriev I.V."/>
            <person name="Spatafora J.W."/>
            <person name="Nagy L.G."/>
            <person name="Kovacs G.M."/>
        </authorList>
    </citation>
    <scope>NUCLEOTIDE SEQUENCE [LARGE SCALE GENOMIC DNA]</scope>
    <source>
        <strain evidence="7 8">DSE2036</strain>
    </source>
</reference>
<dbReference type="Proteomes" id="UP000244855">
    <property type="component" value="Unassembled WGS sequence"/>
</dbReference>
<gene>
    <name evidence="7" type="ORF">DM02DRAFT_717090</name>
</gene>
<evidence type="ECO:0000256" key="2">
    <source>
        <dbReference type="ARBA" id="ARBA00022670"/>
    </source>
</evidence>
<keyword evidence="4" id="KW-0378">Hydrolase</keyword>
<evidence type="ECO:0000259" key="6">
    <source>
        <dbReference type="PROSITE" id="PS51767"/>
    </source>
</evidence>
<dbReference type="STRING" id="97972.A0A2V1DXT6"/>
<evidence type="ECO:0000313" key="8">
    <source>
        <dbReference type="Proteomes" id="UP000244855"/>
    </source>
</evidence>
<protein>
    <submittedName>
        <fullName evidence="7">Aspartic proteinase</fullName>
    </submittedName>
</protein>
<dbReference type="InterPro" id="IPR034163">
    <property type="entry name" value="Aspergillopepsin-like_cat_dom"/>
</dbReference>
<dbReference type="CDD" id="cd06097">
    <property type="entry name" value="Aspergillopepsin_like"/>
    <property type="match status" value="1"/>
</dbReference>
<keyword evidence="2" id="KW-0645">Protease</keyword>
<evidence type="ECO:0000313" key="7">
    <source>
        <dbReference type="EMBL" id="PVI02909.1"/>
    </source>
</evidence>
<dbReference type="PRINTS" id="PR00792">
    <property type="entry name" value="PEPSIN"/>
</dbReference>
<keyword evidence="3" id="KW-0064">Aspartyl protease</keyword>
<dbReference type="GO" id="GO:0006508">
    <property type="term" value="P:proteolysis"/>
    <property type="evidence" value="ECO:0007669"/>
    <property type="project" value="UniProtKB-KW"/>
</dbReference>
<name>A0A2V1DXT6_9PLEO</name>
<feature type="active site" evidence="5">
    <location>
        <position position="318"/>
    </location>
</feature>
<dbReference type="InterPro" id="IPR033121">
    <property type="entry name" value="PEPTIDASE_A1"/>
</dbReference>
<dbReference type="OrthoDB" id="2747330at2759"/>
<accession>A0A2V1DXT6</accession>
<dbReference type="EMBL" id="KZ805337">
    <property type="protein sequence ID" value="PVI02909.1"/>
    <property type="molecule type" value="Genomic_DNA"/>
</dbReference>
<evidence type="ECO:0000256" key="3">
    <source>
        <dbReference type="ARBA" id="ARBA00022750"/>
    </source>
</evidence>
<dbReference type="Gene3D" id="2.40.70.10">
    <property type="entry name" value="Acid Proteases"/>
    <property type="match status" value="2"/>
</dbReference>
<feature type="domain" description="Peptidase A1" evidence="6">
    <location>
        <begin position="98"/>
        <end position="427"/>
    </location>
</feature>
<dbReference type="Pfam" id="PF00026">
    <property type="entry name" value="Asp"/>
    <property type="match status" value="1"/>
</dbReference>
<organism evidence="7 8">
    <name type="scientific">Periconia macrospinosa</name>
    <dbReference type="NCBI Taxonomy" id="97972"/>
    <lineage>
        <taxon>Eukaryota</taxon>
        <taxon>Fungi</taxon>
        <taxon>Dikarya</taxon>
        <taxon>Ascomycota</taxon>
        <taxon>Pezizomycotina</taxon>
        <taxon>Dothideomycetes</taxon>
        <taxon>Pleosporomycetidae</taxon>
        <taxon>Pleosporales</taxon>
        <taxon>Massarineae</taxon>
        <taxon>Periconiaceae</taxon>
        <taxon>Periconia</taxon>
    </lineage>
</organism>
<sequence length="443" mass="49608">MATPRREQKRINVLPNPDAERSGTKHYAALLKKCEFFSLIYHWHSELSDIKVEVAKKSIKNTFKPKSKQDSISVLTKVQDDGKHGEVKASDHLFDLLYLCPVQIGTPPQVMNLNFDTGSSDLWVWSTQLDPITQARGSPKHNIFDPRSSSTFKQTSSRWRIRYGDGSTASGTVGTDNLTLGGLTVEHQAIELARKLSEDFINIPGDGLLGLAFGKINTVKPKPVATPVENMMTQDDIAEGEELFTCYLGSWRDTNERDKDESFYTFGYVDQDVLKRCGVDKPHYVPVDTANGFWQFSSSSATVDGEFFDRPGNTAIADTGTTLALVEDRLCEAIYKKIPGARFDERRQGWVFPVGLKPDRLPRVTLAVGDVQFEIQKEDLGFTGINEDEQYGGIQSRGNAKFDILGDTWLKGVYAIFDQGKQRFGCVQRVEEEQNVTVASQKR</sequence>
<comment type="similarity">
    <text evidence="1">Belongs to the peptidase A1 family.</text>
</comment>
<evidence type="ECO:0000256" key="5">
    <source>
        <dbReference type="PIRSR" id="PIRSR601461-1"/>
    </source>
</evidence>
<feature type="active site" evidence="5">
    <location>
        <position position="116"/>
    </location>
</feature>